<dbReference type="Proteomes" id="UP001500740">
    <property type="component" value="Unassembled WGS sequence"/>
</dbReference>
<feature type="region of interest" description="Disordered" evidence="1">
    <location>
        <begin position="177"/>
        <end position="285"/>
    </location>
</feature>
<feature type="compositionally biased region" description="Basic and acidic residues" evidence="1">
    <location>
        <begin position="177"/>
        <end position="186"/>
    </location>
</feature>
<evidence type="ECO:0000256" key="1">
    <source>
        <dbReference type="SAM" id="MobiDB-lite"/>
    </source>
</evidence>
<sequence length="285" mass="33347">MRRYTRTAKYRKKHYKPKWLIQVVIICYAFSMSASLLTSETSAYFSHQSETSVSISTAENWWDQSELVFIGNNTQNIKKCAPHEISVEIKNEGSDMADTSEFEVYYVENGNPSNPQGEKIDEGEIPIIEENETIELTYLAEDNGVYKFKAFQREGYEGDHEEIWSEMVRVNCNAANSEKDKDNKKDEEEEIEEVIEEKEDNKEESKDEDEPTDQEDEKENDEVEEDRPEEKQNKEDEDQTKDENKYDQQEDEDNNEEDNEKSKQDDLENSDVDDEAEDESEDGEK</sequence>
<keyword evidence="3" id="KW-1185">Reference proteome</keyword>
<evidence type="ECO:0000313" key="3">
    <source>
        <dbReference type="Proteomes" id="UP001500740"/>
    </source>
</evidence>
<accession>A0ABN1A3Y6</accession>
<dbReference type="RefSeq" id="WP_343783758.1">
    <property type="nucleotide sequence ID" value="NZ_BAAACZ010000018.1"/>
</dbReference>
<evidence type="ECO:0000313" key="2">
    <source>
        <dbReference type="EMBL" id="GAA0466973.1"/>
    </source>
</evidence>
<gene>
    <name evidence="2" type="ORF">GCM10008935_23650</name>
</gene>
<feature type="compositionally biased region" description="Acidic residues" evidence="1">
    <location>
        <begin position="267"/>
        <end position="285"/>
    </location>
</feature>
<dbReference type="EMBL" id="BAAACZ010000018">
    <property type="protein sequence ID" value="GAA0466973.1"/>
    <property type="molecule type" value="Genomic_DNA"/>
</dbReference>
<proteinExistence type="predicted"/>
<protein>
    <recommendedName>
        <fullName evidence="4">Amyloid fiber anchoring/assembly protein TapA</fullName>
    </recommendedName>
</protein>
<feature type="compositionally biased region" description="Acidic residues" evidence="1">
    <location>
        <begin position="206"/>
        <end position="227"/>
    </location>
</feature>
<feature type="compositionally biased region" description="Acidic residues" evidence="1">
    <location>
        <begin position="249"/>
        <end position="259"/>
    </location>
</feature>
<dbReference type="NCBIfam" id="TIGR04087">
    <property type="entry name" value="YqxM_for_SipW"/>
    <property type="match status" value="1"/>
</dbReference>
<name>A0ABN1A3Y6_9BACI</name>
<feature type="compositionally biased region" description="Acidic residues" evidence="1">
    <location>
        <begin position="187"/>
        <end position="198"/>
    </location>
</feature>
<reference evidence="2 3" key="1">
    <citation type="journal article" date="2019" name="Int. J. Syst. Evol. Microbiol.">
        <title>The Global Catalogue of Microorganisms (GCM) 10K type strain sequencing project: providing services to taxonomists for standard genome sequencing and annotation.</title>
        <authorList>
            <consortium name="The Broad Institute Genomics Platform"/>
            <consortium name="The Broad Institute Genome Sequencing Center for Infectious Disease"/>
            <person name="Wu L."/>
            <person name="Ma J."/>
        </authorList>
    </citation>
    <scope>NUCLEOTIDE SEQUENCE [LARGE SCALE GENOMIC DNA]</scope>
    <source>
        <strain evidence="2 3">JCM 14193</strain>
    </source>
</reference>
<organism evidence="2 3">
    <name type="scientific">Alkalibacillus silvisoli</name>
    <dbReference type="NCBI Taxonomy" id="392823"/>
    <lineage>
        <taxon>Bacteria</taxon>
        <taxon>Bacillati</taxon>
        <taxon>Bacillota</taxon>
        <taxon>Bacilli</taxon>
        <taxon>Bacillales</taxon>
        <taxon>Bacillaceae</taxon>
        <taxon>Alkalibacillus</taxon>
    </lineage>
</organism>
<evidence type="ECO:0008006" key="4">
    <source>
        <dbReference type="Google" id="ProtNLM"/>
    </source>
</evidence>
<dbReference type="InterPro" id="IPR023848">
    <property type="entry name" value="TasA"/>
</dbReference>
<comment type="caution">
    <text evidence="2">The sequence shown here is derived from an EMBL/GenBank/DDBJ whole genome shotgun (WGS) entry which is preliminary data.</text>
</comment>